<comment type="caution">
    <text evidence="7">The sequence shown here is derived from an EMBL/GenBank/DDBJ whole genome shotgun (WGS) entry which is preliminary data.</text>
</comment>
<keyword evidence="8" id="KW-1185">Reference proteome</keyword>
<reference evidence="7 8" key="1">
    <citation type="submission" date="2024-01" db="EMBL/GenBank/DDBJ databases">
        <title>Draft genome sequence of Gordonia sp. LSe1-13.</title>
        <authorList>
            <person name="Suphannarot A."/>
            <person name="Mingma R."/>
        </authorList>
    </citation>
    <scope>NUCLEOTIDE SEQUENCE [LARGE SCALE GENOMIC DNA]</scope>
    <source>
        <strain evidence="7 8">LSe1-13</strain>
    </source>
</reference>
<dbReference type="Gene3D" id="1.10.490.10">
    <property type="entry name" value="Globins"/>
    <property type="match status" value="1"/>
</dbReference>
<dbReference type="Pfam" id="PF00042">
    <property type="entry name" value="Globin"/>
    <property type="match status" value="1"/>
</dbReference>
<dbReference type="InterPro" id="IPR012292">
    <property type="entry name" value="Globin/Proto"/>
</dbReference>
<comment type="similarity">
    <text evidence="5">Belongs to the globin family.</text>
</comment>
<dbReference type="Proteomes" id="UP001347146">
    <property type="component" value="Unassembled WGS sequence"/>
</dbReference>
<dbReference type="PROSITE" id="PS01033">
    <property type="entry name" value="GLOBIN"/>
    <property type="match status" value="1"/>
</dbReference>
<keyword evidence="3" id="KW-0479">Metal-binding</keyword>
<dbReference type="InterPro" id="IPR009050">
    <property type="entry name" value="Globin-like_sf"/>
</dbReference>
<keyword evidence="2 5" id="KW-0561">Oxygen transport</keyword>
<evidence type="ECO:0000259" key="6">
    <source>
        <dbReference type="PROSITE" id="PS01033"/>
    </source>
</evidence>
<feature type="domain" description="Globin" evidence="6">
    <location>
        <begin position="1"/>
        <end position="131"/>
    </location>
</feature>
<sequence length="136" mass="15081">MDKHLLERSLTAVDLPDDGLTVRFYEILFERYPAVQPMFRRDTKLQAEMLRTAIVSVIDNLDDGEWLTSNLGSLGRRHSEMGVTPPMYDAVGECMIAAMAEIGGDDWTPEMSAAWTEALTAVSSLMLAGYPDGVPR</sequence>
<evidence type="ECO:0000256" key="5">
    <source>
        <dbReference type="RuleBase" id="RU000356"/>
    </source>
</evidence>
<dbReference type="PANTHER" id="PTHR43396">
    <property type="entry name" value="FLAVOHEMOPROTEIN"/>
    <property type="match status" value="1"/>
</dbReference>
<dbReference type="SUPFAM" id="SSF46458">
    <property type="entry name" value="Globin-like"/>
    <property type="match status" value="1"/>
</dbReference>
<keyword evidence="4" id="KW-0408">Iron</keyword>
<evidence type="ECO:0000256" key="3">
    <source>
        <dbReference type="ARBA" id="ARBA00022723"/>
    </source>
</evidence>
<organism evidence="7 8">
    <name type="scientific">Gordonia sesuvii</name>
    <dbReference type="NCBI Taxonomy" id="3116777"/>
    <lineage>
        <taxon>Bacteria</taxon>
        <taxon>Bacillati</taxon>
        <taxon>Actinomycetota</taxon>
        <taxon>Actinomycetes</taxon>
        <taxon>Mycobacteriales</taxon>
        <taxon>Gordoniaceae</taxon>
        <taxon>Gordonia</taxon>
    </lineage>
</organism>
<keyword evidence="5" id="KW-0813">Transport</keyword>
<dbReference type="PANTHER" id="PTHR43396:SF3">
    <property type="entry name" value="FLAVOHEMOPROTEIN"/>
    <property type="match status" value="1"/>
</dbReference>
<name>A0ABU7MG17_9ACTN</name>
<evidence type="ECO:0000256" key="2">
    <source>
        <dbReference type="ARBA" id="ARBA00022621"/>
    </source>
</evidence>
<accession>A0ABU7MG17</accession>
<evidence type="ECO:0000313" key="8">
    <source>
        <dbReference type="Proteomes" id="UP001347146"/>
    </source>
</evidence>
<protein>
    <submittedName>
        <fullName evidence="7">Globin domain-containing protein</fullName>
    </submittedName>
</protein>
<evidence type="ECO:0000256" key="1">
    <source>
        <dbReference type="ARBA" id="ARBA00022617"/>
    </source>
</evidence>
<evidence type="ECO:0000256" key="4">
    <source>
        <dbReference type="ARBA" id="ARBA00023004"/>
    </source>
</evidence>
<dbReference type="EMBL" id="JAZDUF010000005">
    <property type="protein sequence ID" value="MEE3852059.1"/>
    <property type="molecule type" value="Genomic_DNA"/>
</dbReference>
<evidence type="ECO:0000313" key="7">
    <source>
        <dbReference type="EMBL" id="MEE3852059.1"/>
    </source>
</evidence>
<dbReference type="RefSeq" id="WP_330433924.1">
    <property type="nucleotide sequence ID" value="NZ_JAZDUF010000005.1"/>
</dbReference>
<dbReference type="InterPro" id="IPR000971">
    <property type="entry name" value="Globin"/>
</dbReference>
<proteinExistence type="inferred from homology"/>
<gene>
    <name evidence="7" type="ORF">VZC37_17080</name>
</gene>
<keyword evidence="1 5" id="KW-0349">Heme</keyword>